<evidence type="ECO:0000256" key="4">
    <source>
        <dbReference type="ARBA" id="ARBA00023128"/>
    </source>
</evidence>
<sequence length="228" mass="26663">MIAPLRRAALRPTIRISSIRSFGYSQNRPFLNLFGKKDLKKREEIIKNQDDFESDPESKIVILSKENSPDYKPFDAETDMPDFKVNQWKSIKVLQPEIETTYNSEKLIENINQAYLELKGQQISVSQYNNIDLHDLSFRFEFAKALQKKLGFDFNDYTLTTSHTLSQLQKALDKQIKTRWVSERNPNGIVLRKEDFKAPNIYLSEELNEQEQQQKLKDLVEEARQASA</sequence>
<keyword evidence="3" id="KW-0689">Ribosomal protein</keyword>
<dbReference type="GeneID" id="30985072"/>
<dbReference type="GO" id="GO:1990904">
    <property type="term" value="C:ribonucleoprotein complex"/>
    <property type="evidence" value="ECO:0007669"/>
    <property type="project" value="UniProtKB-KW"/>
</dbReference>
<dbReference type="AlphaFoldDB" id="A0A1E4SFF7"/>
<keyword evidence="5" id="KW-0687">Ribonucleoprotein</keyword>
<name>A0A1E4SFF7_9ASCO</name>
<dbReference type="GO" id="GO:0005739">
    <property type="term" value="C:mitochondrion"/>
    <property type="evidence" value="ECO:0007669"/>
    <property type="project" value="UniProtKB-SubCell"/>
</dbReference>
<gene>
    <name evidence="7" type="ORF">CANTADRAFT_6663</name>
</gene>
<accession>A0A1E4SFF7</accession>
<dbReference type="EMBL" id="KV453913">
    <property type="protein sequence ID" value="ODV78259.1"/>
    <property type="molecule type" value="Genomic_DNA"/>
</dbReference>
<dbReference type="RefSeq" id="XP_020063381.1">
    <property type="nucleotide sequence ID" value="XM_020210936.1"/>
</dbReference>
<comment type="subcellular location">
    <subcellularLocation>
        <location evidence="1">Mitochondrion</location>
    </subcellularLocation>
</comment>
<evidence type="ECO:0000256" key="2">
    <source>
        <dbReference type="ARBA" id="ARBA00008860"/>
    </source>
</evidence>
<evidence type="ECO:0000313" key="7">
    <source>
        <dbReference type="EMBL" id="ODV78259.1"/>
    </source>
</evidence>
<organism evidence="7 8">
    <name type="scientific">Suhomyces tanzawaensis NRRL Y-17324</name>
    <dbReference type="NCBI Taxonomy" id="984487"/>
    <lineage>
        <taxon>Eukaryota</taxon>
        <taxon>Fungi</taxon>
        <taxon>Dikarya</taxon>
        <taxon>Ascomycota</taxon>
        <taxon>Saccharomycotina</taxon>
        <taxon>Pichiomycetes</taxon>
        <taxon>Debaryomycetaceae</taxon>
        <taxon>Suhomyces</taxon>
    </lineage>
</organism>
<dbReference type="Gene3D" id="1.10.1200.10">
    <property type="entry name" value="ACP-like"/>
    <property type="match status" value="1"/>
</dbReference>
<evidence type="ECO:0000256" key="1">
    <source>
        <dbReference type="ARBA" id="ARBA00004173"/>
    </source>
</evidence>
<dbReference type="Proteomes" id="UP000094285">
    <property type="component" value="Unassembled WGS sequence"/>
</dbReference>
<comment type="similarity">
    <text evidence="2">Belongs to the mitochondrion-specific ribosomal protein mL50 family.</text>
</comment>
<keyword evidence="8" id="KW-1185">Reference proteome</keyword>
<protein>
    <recommendedName>
        <fullName evidence="6">Large ribosomal subunit protein mL50</fullName>
    </recommendedName>
</protein>
<dbReference type="InterPro" id="IPR036736">
    <property type="entry name" value="ACP-like_sf"/>
</dbReference>
<evidence type="ECO:0000256" key="3">
    <source>
        <dbReference type="ARBA" id="ARBA00022980"/>
    </source>
</evidence>
<proteinExistence type="inferred from homology"/>
<evidence type="ECO:0000256" key="6">
    <source>
        <dbReference type="ARBA" id="ARBA00035183"/>
    </source>
</evidence>
<dbReference type="GO" id="GO:0005840">
    <property type="term" value="C:ribosome"/>
    <property type="evidence" value="ECO:0007669"/>
    <property type="project" value="UniProtKB-KW"/>
</dbReference>
<reference evidence="8" key="1">
    <citation type="submission" date="2016-05" db="EMBL/GenBank/DDBJ databases">
        <title>Comparative genomics of biotechnologically important yeasts.</title>
        <authorList>
            <consortium name="DOE Joint Genome Institute"/>
            <person name="Riley R."/>
            <person name="Haridas S."/>
            <person name="Wolfe K.H."/>
            <person name="Lopes M.R."/>
            <person name="Hittinger C.T."/>
            <person name="Goker M."/>
            <person name="Salamov A."/>
            <person name="Wisecaver J."/>
            <person name="Long T.M."/>
            <person name="Aerts A.L."/>
            <person name="Barry K."/>
            <person name="Choi C."/>
            <person name="Clum A."/>
            <person name="Coughlan A.Y."/>
            <person name="Deshpande S."/>
            <person name="Douglass A.P."/>
            <person name="Hanson S.J."/>
            <person name="Klenk H.-P."/>
            <person name="Labutti K."/>
            <person name="Lapidus A."/>
            <person name="Lindquist E."/>
            <person name="Lipzen A."/>
            <person name="Meier-Kolthoff J.P."/>
            <person name="Ohm R.A."/>
            <person name="Otillar R.P."/>
            <person name="Pangilinan J."/>
            <person name="Peng Y."/>
            <person name="Rokas A."/>
            <person name="Rosa C.A."/>
            <person name="Scheuner C."/>
            <person name="Sibirny A.A."/>
            <person name="Slot J.C."/>
            <person name="Stielow J.B."/>
            <person name="Sun H."/>
            <person name="Kurtzman C.P."/>
            <person name="Blackwell M."/>
            <person name="Grigoriev I.V."/>
            <person name="Jeffries T.W."/>
        </authorList>
    </citation>
    <scope>NUCLEOTIDE SEQUENCE [LARGE SCALE GENOMIC DNA]</scope>
    <source>
        <strain evidence="8">NRRL Y-17324</strain>
    </source>
</reference>
<evidence type="ECO:0000256" key="5">
    <source>
        <dbReference type="ARBA" id="ARBA00023274"/>
    </source>
</evidence>
<dbReference type="Pfam" id="PF10501">
    <property type="entry name" value="Ribosomal_L50"/>
    <property type="match status" value="1"/>
</dbReference>
<dbReference type="InterPro" id="IPR018305">
    <property type="entry name" value="Ribosomal_m50"/>
</dbReference>
<evidence type="ECO:0000313" key="8">
    <source>
        <dbReference type="Proteomes" id="UP000094285"/>
    </source>
</evidence>
<keyword evidence="4" id="KW-0496">Mitochondrion</keyword>
<dbReference type="STRING" id="984487.A0A1E4SFF7"/>
<dbReference type="OrthoDB" id="3980895at2759"/>